<dbReference type="InterPro" id="IPR017871">
    <property type="entry name" value="ABC_transporter-like_CS"/>
</dbReference>
<dbReference type="RefSeq" id="WP_281487578.1">
    <property type="nucleotide sequence ID" value="NZ_CP159582.1"/>
</dbReference>
<dbReference type="InterPro" id="IPR003439">
    <property type="entry name" value="ABC_transporter-like_ATP-bd"/>
</dbReference>
<dbReference type="GO" id="GO:0016887">
    <property type="term" value="F:ATP hydrolysis activity"/>
    <property type="evidence" value="ECO:0007669"/>
    <property type="project" value="InterPro"/>
</dbReference>
<feature type="domain" description="ABC transporter" evidence="4">
    <location>
        <begin position="8"/>
        <end position="241"/>
    </location>
</feature>
<comment type="caution">
    <text evidence="5">The sequence shown here is derived from an EMBL/GenBank/DDBJ whole genome shotgun (WGS) entry which is preliminary data.</text>
</comment>
<proteinExistence type="predicted"/>
<evidence type="ECO:0000256" key="3">
    <source>
        <dbReference type="ARBA" id="ARBA00022840"/>
    </source>
</evidence>
<name>A0AAW6T606_9MICO</name>
<dbReference type="PANTHER" id="PTHR42788:SF13">
    <property type="entry name" value="ALIPHATIC SULFONATES IMPORT ATP-BINDING PROTEIN SSUB"/>
    <property type="match status" value="1"/>
</dbReference>
<organism evidence="5 6">
    <name type="scientific">Ruicaihuangia caeni</name>
    <dbReference type="NCBI Taxonomy" id="3042517"/>
    <lineage>
        <taxon>Bacteria</taxon>
        <taxon>Bacillati</taxon>
        <taxon>Actinomycetota</taxon>
        <taxon>Actinomycetes</taxon>
        <taxon>Micrococcales</taxon>
        <taxon>Microbacteriaceae</taxon>
        <taxon>Ruicaihuangia</taxon>
    </lineage>
</organism>
<dbReference type="Gene3D" id="3.40.50.300">
    <property type="entry name" value="P-loop containing nucleotide triphosphate hydrolases"/>
    <property type="match status" value="1"/>
</dbReference>
<dbReference type="PROSITE" id="PS50893">
    <property type="entry name" value="ABC_TRANSPORTER_2"/>
    <property type="match status" value="1"/>
</dbReference>
<evidence type="ECO:0000259" key="4">
    <source>
        <dbReference type="PROSITE" id="PS50893"/>
    </source>
</evidence>
<dbReference type="Proteomes" id="UP001321506">
    <property type="component" value="Unassembled WGS sequence"/>
</dbReference>
<dbReference type="InterPro" id="IPR003593">
    <property type="entry name" value="AAA+_ATPase"/>
</dbReference>
<dbReference type="InterPro" id="IPR050166">
    <property type="entry name" value="ABC_transporter_ATP-bind"/>
</dbReference>
<accession>A0AAW6T606</accession>
<dbReference type="AlphaFoldDB" id="A0AAW6T606"/>
<gene>
    <name evidence="5" type="ORF">QF206_02290</name>
</gene>
<keyword evidence="6" id="KW-1185">Reference proteome</keyword>
<evidence type="ECO:0000313" key="5">
    <source>
        <dbReference type="EMBL" id="MDI2097798.1"/>
    </source>
</evidence>
<evidence type="ECO:0000256" key="1">
    <source>
        <dbReference type="ARBA" id="ARBA00022448"/>
    </source>
</evidence>
<dbReference type="GO" id="GO:0005524">
    <property type="term" value="F:ATP binding"/>
    <property type="evidence" value="ECO:0007669"/>
    <property type="project" value="UniProtKB-KW"/>
</dbReference>
<dbReference type="CDD" id="cd03293">
    <property type="entry name" value="ABC_NrtD_SsuB_transporters"/>
    <property type="match status" value="1"/>
</dbReference>
<reference evidence="5 6" key="1">
    <citation type="submission" date="2023-04" db="EMBL/GenBank/DDBJ databases">
        <title>Klugiella caeni sp. nov. isolated from the sludge of biochemical tank.</title>
        <authorList>
            <person name="Geng K."/>
        </authorList>
    </citation>
    <scope>NUCLEOTIDE SEQUENCE [LARGE SCALE GENOMIC DNA]</scope>
    <source>
        <strain evidence="5 6">YN-L-19</strain>
    </source>
</reference>
<dbReference type="InterPro" id="IPR027417">
    <property type="entry name" value="P-loop_NTPase"/>
</dbReference>
<dbReference type="SUPFAM" id="SSF52540">
    <property type="entry name" value="P-loop containing nucleoside triphosphate hydrolases"/>
    <property type="match status" value="1"/>
</dbReference>
<dbReference type="EMBL" id="JASATX010000001">
    <property type="protein sequence ID" value="MDI2097798.1"/>
    <property type="molecule type" value="Genomic_DNA"/>
</dbReference>
<evidence type="ECO:0000313" key="6">
    <source>
        <dbReference type="Proteomes" id="UP001321506"/>
    </source>
</evidence>
<dbReference type="SMART" id="SM00382">
    <property type="entry name" value="AAA"/>
    <property type="match status" value="1"/>
</dbReference>
<dbReference type="Pfam" id="PF00005">
    <property type="entry name" value="ABC_tran"/>
    <property type="match status" value="1"/>
</dbReference>
<dbReference type="PROSITE" id="PS00211">
    <property type="entry name" value="ABC_TRANSPORTER_1"/>
    <property type="match status" value="1"/>
</dbReference>
<keyword evidence="2" id="KW-0547">Nucleotide-binding</keyword>
<keyword evidence="1" id="KW-0813">Transport</keyword>
<dbReference type="PANTHER" id="PTHR42788">
    <property type="entry name" value="TAURINE IMPORT ATP-BINDING PROTEIN-RELATED"/>
    <property type="match status" value="1"/>
</dbReference>
<sequence length="262" mass="28167">MTASGIFAEGIDMTFTRNRMTHHVLSAVDVDIAPGGFVSLLGPSGCGKSTLLKILAGLQDPTAGTVLIGGTPVARAVAEGQIGLVQQKPALLPWKTALENAAFLIEMTGDRATKRTAKERAAQALELVGLRGAENKLPHELSGGMAQRVSIARALALDPSILFMDEPFGALDAITRDQMNEALYDIWTRTQKTVVFVTHSIPEAVFLSQTVHVMNANPGRISLSVDIDLPGPRSTTSAQFLEYERVLHEELDRNVEEARISA</sequence>
<protein>
    <submittedName>
        <fullName evidence="5">ABC transporter ATP-binding protein</fullName>
    </submittedName>
</protein>
<evidence type="ECO:0000256" key="2">
    <source>
        <dbReference type="ARBA" id="ARBA00022741"/>
    </source>
</evidence>
<keyword evidence="3 5" id="KW-0067">ATP-binding</keyword>